<reference evidence="12" key="2">
    <citation type="submission" date="2023-06" db="EMBL/GenBank/DDBJ databases">
        <authorList>
            <consortium name="Lawrence Berkeley National Laboratory"/>
            <person name="Haridas S."/>
            <person name="Hensen N."/>
            <person name="Bonometti L."/>
            <person name="Westerberg I."/>
            <person name="Brannstrom I.O."/>
            <person name="Guillou S."/>
            <person name="Cros-Aarteil S."/>
            <person name="Calhoun S."/>
            <person name="Kuo A."/>
            <person name="Mondo S."/>
            <person name="Pangilinan J."/>
            <person name="Riley R."/>
            <person name="LaButti K."/>
            <person name="Andreopoulos B."/>
            <person name="Lipzen A."/>
            <person name="Chen C."/>
            <person name="Yanf M."/>
            <person name="Daum C."/>
            <person name="Ng V."/>
            <person name="Clum A."/>
            <person name="Steindorff A."/>
            <person name="Ohm R."/>
            <person name="Martin F."/>
            <person name="Silar P."/>
            <person name="Natvig D."/>
            <person name="Lalanne C."/>
            <person name="Gautier V."/>
            <person name="Ament-velasquez S.L."/>
            <person name="Kruys A."/>
            <person name="Hutchinson M.I."/>
            <person name="Powell A.J."/>
            <person name="Barry K."/>
            <person name="Miller A.N."/>
            <person name="Grigoriev I.V."/>
            <person name="Debuchy R."/>
            <person name="Gladieux P."/>
            <person name="Thoren M.H."/>
            <person name="Johannesson H."/>
        </authorList>
    </citation>
    <scope>NUCLEOTIDE SEQUENCE</scope>
    <source>
        <strain evidence="12">CBS 232.78</strain>
    </source>
</reference>
<comment type="caution">
    <text evidence="12">The sequence shown here is derived from an EMBL/GenBank/DDBJ whole genome shotgun (WGS) entry which is preliminary data.</text>
</comment>
<evidence type="ECO:0008006" key="14">
    <source>
        <dbReference type="Google" id="ProtNLM"/>
    </source>
</evidence>
<evidence type="ECO:0000256" key="7">
    <source>
        <dbReference type="ARBA" id="ARBA00023136"/>
    </source>
</evidence>
<dbReference type="GO" id="GO:0016020">
    <property type="term" value="C:membrane"/>
    <property type="evidence" value="ECO:0007669"/>
    <property type="project" value="UniProtKB-SubCell"/>
</dbReference>
<evidence type="ECO:0000313" key="13">
    <source>
        <dbReference type="Proteomes" id="UP001285441"/>
    </source>
</evidence>
<protein>
    <recommendedName>
        <fullName evidence="14">Oxidase ustYa</fullName>
    </recommendedName>
</protein>
<feature type="region of interest" description="Disordered" evidence="10">
    <location>
        <begin position="1"/>
        <end position="47"/>
    </location>
</feature>
<reference evidence="12" key="1">
    <citation type="journal article" date="2023" name="Mol. Phylogenet. Evol.">
        <title>Genome-scale phylogeny and comparative genomics of the fungal order Sordariales.</title>
        <authorList>
            <person name="Hensen N."/>
            <person name="Bonometti L."/>
            <person name="Westerberg I."/>
            <person name="Brannstrom I.O."/>
            <person name="Guillou S."/>
            <person name="Cros-Aarteil S."/>
            <person name="Calhoun S."/>
            <person name="Haridas S."/>
            <person name="Kuo A."/>
            <person name="Mondo S."/>
            <person name="Pangilinan J."/>
            <person name="Riley R."/>
            <person name="LaButti K."/>
            <person name="Andreopoulos B."/>
            <person name="Lipzen A."/>
            <person name="Chen C."/>
            <person name="Yan M."/>
            <person name="Daum C."/>
            <person name="Ng V."/>
            <person name="Clum A."/>
            <person name="Steindorff A."/>
            <person name="Ohm R.A."/>
            <person name="Martin F."/>
            <person name="Silar P."/>
            <person name="Natvig D.O."/>
            <person name="Lalanne C."/>
            <person name="Gautier V."/>
            <person name="Ament-Velasquez S.L."/>
            <person name="Kruys A."/>
            <person name="Hutchinson M.I."/>
            <person name="Powell A.J."/>
            <person name="Barry K."/>
            <person name="Miller A.N."/>
            <person name="Grigoriev I.V."/>
            <person name="Debuchy R."/>
            <person name="Gladieux P."/>
            <person name="Hiltunen Thoren M."/>
            <person name="Johannesson H."/>
        </authorList>
    </citation>
    <scope>NUCLEOTIDE SEQUENCE</scope>
    <source>
        <strain evidence="12">CBS 232.78</strain>
    </source>
</reference>
<dbReference type="EMBL" id="JAULSW010000002">
    <property type="protein sequence ID" value="KAK3390161.1"/>
    <property type="molecule type" value="Genomic_DNA"/>
</dbReference>
<comment type="pathway">
    <text evidence="2">Mycotoxin biosynthesis.</text>
</comment>
<evidence type="ECO:0000256" key="5">
    <source>
        <dbReference type="ARBA" id="ARBA00023002"/>
    </source>
</evidence>
<evidence type="ECO:0000256" key="4">
    <source>
        <dbReference type="ARBA" id="ARBA00022989"/>
    </source>
</evidence>
<dbReference type="GO" id="GO:0016491">
    <property type="term" value="F:oxidoreductase activity"/>
    <property type="evidence" value="ECO:0007669"/>
    <property type="project" value="UniProtKB-KW"/>
</dbReference>
<dbReference type="AlphaFoldDB" id="A0AAE0NYQ7"/>
<keyword evidence="4 11" id="KW-1133">Transmembrane helix</keyword>
<feature type="compositionally biased region" description="Basic and acidic residues" evidence="10">
    <location>
        <begin position="9"/>
        <end position="22"/>
    </location>
</feature>
<organism evidence="12 13">
    <name type="scientific">Podospora didyma</name>
    <dbReference type="NCBI Taxonomy" id="330526"/>
    <lineage>
        <taxon>Eukaryota</taxon>
        <taxon>Fungi</taxon>
        <taxon>Dikarya</taxon>
        <taxon>Ascomycota</taxon>
        <taxon>Pezizomycotina</taxon>
        <taxon>Sordariomycetes</taxon>
        <taxon>Sordariomycetidae</taxon>
        <taxon>Sordariales</taxon>
        <taxon>Podosporaceae</taxon>
        <taxon>Podospora</taxon>
    </lineage>
</organism>
<evidence type="ECO:0000256" key="3">
    <source>
        <dbReference type="ARBA" id="ARBA00022692"/>
    </source>
</evidence>
<evidence type="ECO:0000256" key="10">
    <source>
        <dbReference type="SAM" id="MobiDB-lite"/>
    </source>
</evidence>
<keyword evidence="13" id="KW-1185">Reference proteome</keyword>
<keyword evidence="3 11" id="KW-0812">Transmembrane</keyword>
<evidence type="ECO:0000256" key="6">
    <source>
        <dbReference type="ARBA" id="ARBA00023026"/>
    </source>
</evidence>
<comment type="similarity">
    <text evidence="9">Belongs to the ustYa family.</text>
</comment>
<proteinExistence type="inferred from homology"/>
<keyword evidence="5" id="KW-0560">Oxidoreductase</keyword>
<dbReference type="Pfam" id="PF11807">
    <property type="entry name" value="UstYa"/>
    <property type="match status" value="1"/>
</dbReference>
<accession>A0AAE0NYQ7</accession>
<dbReference type="Proteomes" id="UP001285441">
    <property type="component" value="Unassembled WGS sequence"/>
</dbReference>
<name>A0AAE0NYQ7_9PEZI</name>
<evidence type="ECO:0000256" key="8">
    <source>
        <dbReference type="ARBA" id="ARBA00023180"/>
    </source>
</evidence>
<comment type="subcellular location">
    <subcellularLocation>
        <location evidence="1">Membrane</location>
        <topology evidence="1">Single-pass membrane protein</topology>
    </subcellularLocation>
</comment>
<keyword evidence="8" id="KW-0325">Glycoprotein</keyword>
<sequence>MMDPLRSPRYYDLHTDHRETMRNDLTVSESADEPLMSPETGDSEKAWSDVTAADPQLIKSGRKSRLRRIWAAVMTGRSILDTVLLLIVLGLLLERSGGLHKEEVPTPEGTPQLESGGDITGFAPRISQQIKTFAPDPMYIPENGSEFFTEAVRQKWLGIVPKGLGYVRINETKAYDNLPTPLQEYPNSTFTTSMTHQLHCLHAIVGVVAAYTSNQPDKIPEEGAWHLSHCFEYLRQSIMCSGDLALEGQQTTFPAGFKGSDGWDAKHVCKDYGQILGYLEANRANDEVWI</sequence>
<gene>
    <name evidence="12" type="ORF">B0H63DRAFT_519395</name>
</gene>
<dbReference type="PANTHER" id="PTHR33365">
    <property type="entry name" value="YALI0B05434P"/>
    <property type="match status" value="1"/>
</dbReference>
<dbReference type="InterPro" id="IPR021765">
    <property type="entry name" value="UstYa-like"/>
</dbReference>
<evidence type="ECO:0000256" key="11">
    <source>
        <dbReference type="SAM" id="Phobius"/>
    </source>
</evidence>
<feature type="transmembrane region" description="Helical" evidence="11">
    <location>
        <begin position="69"/>
        <end position="93"/>
    </location>
</feature>
<evidence type="ECO:0000256" key="1">
    <source>
        <dbReference type="ARBA" id="ARBA00004167"/>
    </source>
</evidence>
<dbReference type="GO" id="GO:0043386">
    <property type="term" value="P:mycotoxin biosynthetic process"/>
    <property type="evidence" value="ECO:0007669"/>
    <property type="project" value="InterPro"/>
</dbReference>
<dbReference type="PANTHER" id="PTHR33365:SF11">
    <property type="entry name" value="TAT PATHWAY SIGNAL SEQUENCE"/>
    <property type="match status" value="1"/>
</dbReference>
<evidence type="ECO:0000256" key="9">
    <source>
        <dbReference type="ARBA" id="ARBA00035112"/>
    </source>
</evidence>
<keyword evidence="7 11" id="KW-0472">Membrane</keyword>
<keyword evidence="6" id="KW-0843">Virulence</keyword>
<evidence type="ECO:0000256" key="2">
    <source>
        <dbReference type="ARBA" id="ARBA00004685"/>
    </source>
</evidence>
<evidence type="ECO:0000313" key="12">
    <source>
        <dbReference type="EMBL" id="KAK3390161.1"/>
    </source>
</evidence>